<evidence type="ECO:0000313" key="1">
    <source>
        <dbReference type="EMBL" id="KAA6315237.1"/>
    </source>
</evidence>
<organism evidence="1 2">
    <name type="scientific">Streblomastix strix</name>
    <dbReference type="NCBI Taxonomy" id="222440"/>
    <lineage>
        <taxon>Eukaryota</taxon>
        <taxon>Metamonada</taxon>
        <taxon>Preaxostyla</taxon>
        <taxon>Oxymonadida</taxon>
        <taxon>Streblomastigidae</taxon>
        <taxon>Streblomastix</taxon>
    </lineage>
</organism>
<dbReference type="Proteomes" id="UP000324800">
    <property type="component" value="Unassembled WGS sequence"/>
</dbReference>
<protein>
    <submittedName>
        <fullName evidence="1">Uncharacterized protein</fullName>
    </submittedName>
</protein>
<dbReference type="AlphaFoldDB" id="A0A5J4Q0K7"/>
<sequence length="107" mass="12178">MLAFQLQPIQRYKLFDGIEWDCDNVVFLVPSAEATLPEERGRLARQALKSACAVNQGISRLIHDIARNRTSNLISKLCKIWEDSLLTVGDTQREKQSKLRVVQVVPE</sequence>
<accession>A0A5J4Q0K7</accession>
<comment type="caution">
    <text evidence="1">The sequence shown here is derived from an EMBL/GenBank/DDBJ whole genome shotgun (WGS) entry which is preliminary data.</text>
</comment>
<evidence type="ECO:0000313" key="2">
    <source>
        <dbReference type="Proteomes" id="UP000324800"/>
    </source>
</evidence>
<name>A0A5J4Q0K7_9EUKA</name>
<gene>
    <name evidence="1" type="ORF">EZS28_055450</name>
</gene>
<feature type="non-terminal residue" evidence="1">
    <location>
        <position position="107"/>
    </location>
</feature>
<dbReference type="EMBL" id="SNRW01047509">
    <property type="protein sequence ID" value="KAA6315237.1"/>
    <property type="molecule type" value="Genomic_DNA"/>
</dbReference>
<proteinExistence type="predicted"/>
<reference evidence="1 2" key="1">
    <citation type="submission" date="2019-03" db="EMBL/GenBank/DDBJ databases">
        <title>Single cell metagenomics reveals metabolic interactions within the superorganism composed of flagellate Streblomastix strix and complex community of Bacteroidetes bacteria on its surface.</title>
        <authorList>
            <person name="Treitli S.C."/>
            <person name="Kolisko M."/>
            <person name="Husnik F."/>
            <person name="Keeling P."/>
            <person name="Hampl V."/>
        </authorList>
    </citation>
    <scope>NUCLEOTIDE SEQUENCE [LARGE SCALE GENOMIC DNA]</scope>
    <source>
        <strain evidence="1">ST1C</strain>
    </source>
</reference>